<dbReference type="PROSITE" id="PS01174">
    <property type="entry name" value="LIPASE_GDXG_SER"/>
    <property type="match status" value="1"/>
</dbReference>
<evidence type="ECO:0000256" key="1">
    <source>
        <dbReference type="ARBA" id="ARBA00010515"/>
    </source>
</evidence>
<feature type="active site" evidence="3">
    <location>
        <position position="212"/>
    </location>
</feature>
<comment type="caution">
    <text evidence="5">The sequence shown here is derived from an EMBL/GenBank/DDBJ whole genome shotgun (WGS) entry which is preliminary data.</text>
</comment>
<evidence type="ECO:0000256" key="3">
    <source>
        <dbReference type="PROSITE-ProRule" id="PRU10038"/>
    </source>
</evidence>
<evidence type="ECO:0000259" key="4">
    <source>
        <dbReference type="Pfam" id="PF07859"/>
    </source>
</evidence>
<dbReference type="SUPFAM" id="SSF53474">
    <property type="entry name" value="alpha/beta-Hydrolases"/>
    <property type="match status" value="1"/>
</dbReference>
<evidence type="ECO:0000313" key="5">
    <source>
        <dbReference type="EMBL" id="KAK4652446.1"/>
    </source>
</evidence>
<dbReference type="RefSeq" id="XP_062741421.1">
    <property type="nucleotide sequence ID" value="XM_062890738.1"/>
</dbReference>
<protein>
    <recommendedName>
        <fullName evidence="4">Alpha/beta hydrolase fold-3 domain-containing protein</fullName>
    </recommendedName>
</protein>
<sequence>MTSKQKLRPDASPEVLDWISLVALFPLFLTKWSLAFLFSNQKSLHWRQNCALTFLRTQRSIFPTPLLRWLVRRVSTGSTIKDYCSKHKIAHQIVTLPASSTELHPDLLPPAVLHILTLGNVEAKSRSGKAPTLLYFHGGGFVNPLRSPHMPFILACGHSVRAMQIIILEYSLAPEHPYPAQLIQCVASLSYLMCTSSGLGISAEDIILAGDSAGGTLVGSVLSHIQNPSPYAPKLQMKSGEEFQAAVMISPFVRLHKESMDSPMGSYKMNEKRDYLTRIQVDEFGEAWKGDEKEVWANLCGVEGADKVWQAVFQGKGGVRLVKKLFITVGTAEVFLDDCRFFGGESYANTQTVIAKQEKSKDWTEELGSGERIMVECEGEAHVQPVLDAALGYQDGVMTRAIMTWLKTL</sequence>
<gene>
    <name evidence="5" type="ORF">QC762_503130</name>
</gene>
<keyword evidence="6" id="KW-1185">Reference proteome</keyword>
<dbReference type="InterPro" id="IPR029058">
    <property type="entry name" value="AB_hydrolase_fold"/>
</dbReference>
<dbReference type="PANTHER" id="PTHR48081:SF18">
    <property type="entry name" value="ALPHA_BETA HYDROLASE FOLD-3 DOMAIN-CONTAINING PROTEIN"/>
    <property type="match status" value="1"/>
</dbReference>
<keyword evidence="2" id="KW-0378">Hydrolase</keyword>
<feature type="domain" description="Alpha/beta hydrolase fold-3" evidence="4">
    <location>
        <begin position="133"/>
        <end position="340"/>
    </location>
</feature>
<dbReference type="InterPro" id="IPR033140">
    <property type="entry name" value="Lipase_GDXG_put_SER_AS"/>
</dbReference>
<evidence type="ECO:0000256" key="2">
    <source>
        <dbReference type="ARBA" id="ARBA00022801"/>
    </source>
</evidence>
<dbReference type="EMBL" id="JAFFHA010000007">
    <property type="protein sequence ID" value="KAK4652446.1"/>
    <property type="molecule type" value="Genomic_DNA"/>
</dbReference>
<dbReference type="PANTHER" id="PTHR48081">
    <property type="entry name" value="AB HYDROLASE SUPERFAMILY PROTEIN C4A8.06C"/>
    <property type="match status" value="1"/>
</dbReference>
<dbReference type="Pfam" id="PF07859">
    <property type="entry name" value="Abhydrolase_3"/>
    <property type="match status" value="1"/>
</dbReference>
<comment type="similarity">
    <text evidence="1">Belongs to the 'GDXG' lipolytic enzyme family.</text>
</comment>
<reference evidence="5 6" key="1">
    <citation type="journal article" date="2023" name="bioRxiv">
        <title>High-quality genome assemblies of four members of thePodospora anserinaspecies complex.</title>
        <authorList>
            <person name="Ament-Velasquez S.L."/>
            <person name="Vogan A.A."/>
            <person name="Wallerman O."/>
            <person name="Hartmann F."/>
            <person name="Gautier V."/>
            <person name="Silar P."/>
            <person name="Giraud T."/>
            <person name="Johannesson H."/>
        </authorList>
    </citation>
    <scope>NUCLEOTIDE SEQUENCE [LARGE SCALE GENOMIC DNA]</scope>
    <source>
        <strain evidence="5 6">CBS 415.72m</strain>
    </source>
</reference>
<dbReference type="Proteomes" id="UP001323405">
    <property type="component" value="Unassembled WGS sequence"/>
</dbReference>
<dbReference type="Gene3D" id="3.40.50.1820">
    <property type="entry name" value="alpha/beta hydrolase"/>
    <property type="match status" value="1"/>
</dbReference>
<accession>A0ABR0G9L3</accession>
<name>A0ABR0G9L3_9PEZI</name>
<dbReference type="InterPro" id="IPR013094">
    <property type="entry name" value="AB_hydrolase_3"/>
</dbReference>
<proteinExistence type="inferred from homology"/>
<evidence type="ECO:0000313" key="6">
    <source>
        <dbReference type="Proteomes" id="UP001323405"/>
    </source>
</evidence>
<dbReference type="GeneID" id="87910645"/>
<organism evidence="5 6">
    <name type="scientific">Podospora pseudocomata</name>
    <dbReference type="NCBI Taxonomy" id="2093779"/>
    <lineage>
        <taxon>Eukaryota</taxon>
        <taxon>Fungi</taxon>
        <taxon>Dikarya</taxon>
        <taxon>Ascomycota</taxon>
        <taxon>Pezizomycotina</taxon>
        <taxon>Sordariomycetes</taxon>
        <taxon>Sordariomycetidae</taxon>
        <taxon>Sordariales</taxon>
        <taxon>Podosporaceae</taxon>
        <taxon>Podospora</taxon>
    </lineage>
</organism>
<dbReference type="InterPro" id="IPR050300">
    <property type="entry name" value="GDXG_lipolytic_enzyme"/>
</dbReference>